<evidence type="ECO:0000256" key="1">
    <source>
        <dbReference type="ARBA" id="ARBA00004651"/>
    </source>
</evidence>
<keyword evidence="5 6" id="KW-0472">Membrane</keyword>
<dbReference type="EMBL" id="FOTW01000027">
    <property type="protein sequence ID" value="SFM67526.1"/>
    <property type="molecule type" value="Genomic_DNA"/>
</dbReference>
<organism evidence="11 12">
    <name type="scientific">Rugamonas rubra</name>
    <dbReference type="NCBI Taxonomy" id="758825"/>
    <lineage>
        <taxon>Bacteria</taxon>
        <taxon>Pseudomonadati</taxon>
        <taxon>Pseudomonadota</taxon>
        <taxon>Betaproteobacteria</taxon>
        <taxon>Burkholderiales</taxon>
        <taxon>Oxalobacteraceae</taxon>
        <taxon>Telluria group</taxon>
        <taxon>Rugamonas</taxon>
    </lineage>
</organism>
<dbReference type="Pfam" id="PF02743">
    <property type="entry name" value="dCache_1"/>
    <property type="match status" value="1"/>
</dbReference>
<dbReference type="STRING" id="758825.SAMN02982985_04928"/>
<dbReference type="InterPro" id="IPR000700">
    <property type="entry name" value="PAS-assoc_C"/>
</dbReference>
<dbReference type="PROSITE" id="PS50887">
    <property type="entry name" value="GGDEF"/>
    <property type="match status" value="1"/>
</dbReference>
<keyword evidence="12" id="KW-1185">Reference proteome</keyword>
<dbReference type="Gene3D" id="3.30.450.20">
    <property type="entry name" value="PAS domain"/>
    <property type="match status" value="4"/>
</dbReference>
<evidence type="ECO:0000256" key="2">
    <source>
        <dbReference type="ARBA" id="ARBA00022475"/>
    </source>
</evidence>
<dbReference type="CDD" id="cd01949">
    <property type="entry name" value="GGDEF"/>
    <property type="match status" value="1"/>
</dbReference>
<name>A0A1I4SSQ9_9BURK</name>
<dbReference type="PROSITE" id="PS50885">
    <property type="entry name" value="HAMP"/>
    <property type="match status" value="1"/>
</dbReference>
<evidence type="ECO:0000259" key="9">
    <source>
        <dbReference type="PROSITE" id="PS50885"/>
    </source>
</evidence>
<dbReference type="CDD" id="cd12914">
    <property type="entry name" value="PDC1_DGC_like"/>
    <property type="match status" value="1"/>
</dbReference>
<dbReference type="Proteomes" id="UP000199470">
    <property type="component" value="Unassembled WGS sequence"/>
</dbReference>
<dbReference type="SMART" id="SM00091">
    <property type="entry name" value="PAS"/>
    <property type="match status" value="2"/>
</dbReference>
<dbReference type="PROSITE" id="PS50112">
    <property type="entry name" value="PAS"/>
    <property type="match status" value="2"/>
</dbReference>
<feature type="domain" description="GGDEF" evidence="10">
    <location>
        <begin position="642"/>
        <end position="775"/>
    </location>
</feature>
<feature type="domain" description="HAMP" evidence="9">
    <location>
        <begin position="312"/>
        <end position="365"/>
    </location>
</feature>
<evidence type="ECO:0000259" key="10">
    <source>
        <dbReference type="PROSITE" id="PS50887"/>
    </source>
</evidence>
<feature type="domain" description="PAS" evidence="7">
    <location>
        <begin position="487"/>
        <end position="557"/>
    </location>
</feature>
<keyword evidence="4 6" id="KW-1133">Transmembrane helix</keyword>
<dbReference type="AlphaFoldDB" id="A0A1I4SSQ9"/>
<evidence type="ECO:0000313" key="12">
    <source>
        <dbReference type="Proteomes" id="UP000199470"/>
    </source>
</evidence>
<evidence type="ECO:0000256" key="3">
    <source>
        <dbReference type="ARBA" id="ARBA00022692"/>
    </source>
</evidence>
<dbReference type="Pfam" id="PF00990">
    <property type="entry name" value="GGDEF"/>
    <property type="match status" value="1"/>
</dbReference>
<dbReference type="Gene3D" id="1.10.8.500">
    <property type="entry name" value="HAMP domain in histidine kinase"/>
    <property type="match status" value="1"/>
</dbReference>
<proteinExistence type="predicted"/>
<dbReference type="Pfam" id="PF08448">
    <property type="entry name" value="PAS_4"/>
    <property type="match status" value="2"/>
</dbReference>
<comment type="subcellular location">
    <subcellularLocation>
        <location evidence="1">Cell membrane</location>
        <topology evidence="1">Multi-pass membrane protein</topology>
    </subcellularLocation>
</comment>
<evidence type="ECO:0000256" key="4">
    <source>
        <dbReference type="ARBA" id="ARBA00022989"/>
    </source>
</evidence>
<dbReference type="OrthoDB" id="8929028at2"/>
<dbReference type="InterPro" id="IPR033479">
    <property type="entry name" value="dCache_1"/>
</dbReference>
<dbReference type="PROSITE" id="PS50113">
    <property type="entry name" value="PAC"/>
    <property type="match status" value="1"/>
</dbReference>
<feature type="transmembrane region" description="Helical" evidence="6">
    <location>
        <begin position="15"/>
        <end position="38"/>
    </location>
</feature>
<dbReference type="InterPro" id="IPR013656">
    <property type="entry name" value="PAS_4"/>
</dbReference>
<dbReference type="InterPro" id="IPR000014">
    <property type="entry name" value="PAS"/>
</dbReference>
<dbReference type="CDD" id="cd12912">
    <property type="entry name" value="PDC2_MCP_like"/>
    <property type="match status" value="1"/>
</dbReference>
<sequence length="776" mass="86411">MAVTALFPRSLKFRLTGVVVLLVLAATVVVTWVALMLAEHDMKAIIGDQQYALLSGAAANIDEQLGARRQMLAALAESVPDAVRDQPGRMQDFIERHPTARKAFYNLVVFDAKGELVHDARHNKTDAPINVADRQYFDDTLALKAGVISAPFRSQLSNMPVVLITQPIFDQRGEVALVLAGSIDLDNATFFEQISAQKPGKTGFMFIMTADGILVQHPTRARLLQHINARAGRNDATEMALRGFEGWTEANNKDGSPGIYSYKRLKSINWIVGARFPSDEAFAPMIAMRHQALLAATGFAAVAGALAWLVILTLLRPLGRLRRHIADIRAGRAAIGVLQRRRRDEIGELSTAFHELMAEREAAQERTRMIADSMPALIAYLDRDLRYRFTNAHFREMMQVEPDSMLGKTVAETFGEPFYQMLKEKLDAVLRGERVHYEREGVNQGRVVQLMGDMLPDFGSDGSVAGMYLMVMDITERKNAELTQAASEQRLKLLTDNLPVLISYLDGERRFRFVNATFRQWFGLDPARLIGQHLFDGIGAEHYRNAEQHLDQAYRGRRVTYELKARMADGIHTLETTFVPDQRADGSVAGVYSLTHDTTRMKEIEERLIQLARVDTLTGIANRLMFEEILQLALGRARRNRQPMALAYLDIDNFKTINDTLGHGAGDEVLKEFAARLVGNVRATDTVARLAGDEFVIIYEQVHNGDEALRLAAKIVEAVRCDFCVAGAPMRITTSIGIALRDNDDETPAALVARADAALYRAKRDGRDGYALDGMA</sequence>
<gene>
    <name evidence="11" type="ORF">SAMN02982985_04928</name>
</gene>
<keyword evidence="3 6" id="KW-0812">Transmembrane</keyword>
<protein>
    <submittedName>
        <fullName evidence="11">PAS domain S-box-containing protein/diguanylate cyclase (GGDEF) domain-containing protein</fullName>
    </submittedName>
</protein>
<dbReference type="InterPro" id="IPR000160">
    <property type="entry name" value="GGDEF_dom"/>
</dbReference>
<dbReference type="SMART" id="SM00267">
    <property type="entry name" value="GGDEF"/>
    <property type="match status" value="1"/>
</dbReference>
<feature type="domain" description="PAS" evidence="7">
    <location>
        <begin position="363"/>
        <end position="433"/>
    </location>
</feature>
<dbReference type="PANTHER" id="PTHR44757">
    <property type="entry name" value="DIGUANYLATE CYCLASE DGCP"/>
    <property type="match status" value="1"/>
</dbReference>
<dbReference type="PANTHER" id="PTHR44757:SF2">
    <property type="entry name" value="BIOFILM ARCHITECTURE MAINTENANCE PROTEIN MBAA"/>
    <property type="match status" value="1"/>
</dbReference>
<reference evidence="11 12" key="1">
    <citation type="submission" date="2016-10" db="EMBL/GenBank/DDBJ databases">
        <authorList>
            <person name="de Groot N.N."/>
        </authorList>
    </citation>
    <scope>NUCLEOTIDE SEQUENCE [LARGE SCALE GENOMIC DNA]</scope>
    <source>
        <strain evidence="11 12">ATCC 43154</strain>
    </source>
</reference>
<evidence type="ECO:0000313" key="11">
    <source>
        <dbReference type="EMBL" id="SFM67526.1"/>
    </source>
</evidence>
<dbReference type="InterPro" id="IPR052155">
    <property type="entry name" value="Biofilm_reg_signaling"/>
</dbReference>
<accession>A0A1I4SSQ9</accession>
<dbReference type="GO" id="GO:0003824">
    <property type="term" value="F:catalytic activity"/>
    <property type="evidence" value="ECO:0007669"/>
    <property type="project" value="UniProtKB-ARBA"/>
</dbReference>
<keyword evidence="2" id="KW-1003">Cell membrane</keyword>
<dbReference type="FunFam" id="3.30.70.270:FF:000001">
    <property type="entry name" value="Diguanylate cyclase domain protein"/>
    <property type="match status" value="1"/>
</dbReference>
<feature type="transmembrane region" description="Helical" evidence="6">
    <location>
        <begin position="292"/>
        <end position="315"/>
    </location>
</feature>
<dbReference type="NCBIfam" id="TIGR00254">
    <property type="entry name" value="GGDEF"/>
    <property type="match status" value="1"/>
</dbReference>
<dbReference type="Pfam" id="PF00672">
    <property type="entry name" value="HAMP"/>
    <property type="match status" value="1"/>
</dbReference>
<dbReference type="CDD" id="cd00130">
    <property type="entry name" value="PAS"/>
    <property type="match status" value="2"/>
</dbReference>
<dbReference type="SUPFAM" id="SSF55073">
    <property type="entry name" value="Nucleotide cyclase"/>
    <property type="match status" value="1"/>
</dbReference>
<dbReference type="InterPro" id="IPR035965">
    <property type="entry name" value="PAS-like_dom_sf"/>
</dbReference>
<dbReference type="GO" id="GO:0005886">
    <property type="term" value="C:plasma membrane"/>
    <property type="evidence" value="ECO:0007669"/>
    <property type="project" value="UniProtKB-SubCell"/>
</dbReference>
<evidence type="ECO:0000259" key="8">
    <source>
        <dbReference type="PROSITE" id="PS50113"/>
    </source>
</evidence>
<dbReference type="GO" id="GO:0007165">
    <property type="term" value="P:signal transduction"/>
    <property type="evidence" value="ECO:0007669"/>
    <property type="project" value="InterPro"/>
</dbReference>
<evidence type="ECO:0000256" key="6">
    <source>
        <dbReference type="SAM" id="Phobius"/>
    </source>
</evidence>
<evidence type="ECO:0000259" key="7">
    <source>
        <dbReference type="PROSITE" id="PS50112"/>
    </source>
</evidence>
<dbReference type="Gene3D" id="3.30.70.270">
    <property type="match status" value="1"/>
</dbReference>
<dbReference type="RefSeq" id="WP_093390345.1">
    <property type="nucleotide sequence ID" value="NZ_FOTW01000027.1"/>
</dbReference>
<dbReference type="NCBIfam" id="TIGR00229">
    <property type="entry name" value="sensory_box"/>
    <property type="match status" value="2"/>
</dbReference>
<feature type="domain" description="PAC" evidence="8">
    <location>
        <begin position="431"/>
        <end position="486"/>
    </location>
</feature>
<dbReference type="InterPro" id="IPR003660">
    <property type="entry name" value="HAMP_dom"/>
</dbReference>
<dbReference type="InterPro" id="IPR029787">
    <property type="entry name" value="Nucleotide_cyclase"/>
</dbReference>
<dbReference type="SUPFAM" id="SSF55785">
    <property type="entry name" value="PYP-like sensor domain (PAS domain)"/>
    <property type="match status" value="2"/>
</dbReference>
<evidence type="ECO:0000256" key="5">
    <source>
        <dbReference type="ARBA" id="ARBA00023136"/>
    </source>
</evidence>
<dbReference type="InterPro" id="IPR043128">
    <property type="entry name" value="Rev_trsase/Diguanyl_cyclase"/>
</dbReference>